<organism evidence="2 3">
    <name type="scientific">Oryza meyeriana var. granulata</name>
    <dbReference type="NCBI Taxonomy" id="110450"/>
    <lineage>
        <taxon>Eukaryota</taxon>
        <taxon>Viridiplantae</taxon>
        <taxon>Streptophyta</taxon>
        <taxon>Embryophyta</taxon>
        <taxon>Tracheophyta</taxon>
        <taxon>Spermatophyta</taxon>
        <taxon>Magnoliopsida</taxon>
        <taxon>Liliopsida</taxon>
        <taxon>Poales</taxon>
        <taxon>Poaceae</taxon>
        <taxon>BOP clade</taxon>
        <taxon>Oryzoideae</taxon>
        <taxon>Oryzeae</taxon>
        <taxon>Oryzinae</taxon>
        <taxon>Oryza</taxon>
        <taxon>Oryza meyeriana</taxon>
    </lineage>
</organism>
<dbReference type="OrthoDB" id="7933078at2759"/>
<evidence type="ECO:0000256" key="1">
    <source>
        <dbReference type="SAM" id="MobiDB-lite"/>
    </source>
</evidence>
<accession>A0A6G1DT69</accession>
<feature type="region of interest" description="Disordered" evidence="1">
    <location>
        <begin position="1"/>
        <end position="24"/>
    </location>
</feature>
<dbReference type="EMBL" id="SPHZ02000005">
    <property type="protein sequence ID" value="KAF0916035.1"/>
    <property type="molecule type" value="Genomic_DNA"/>
</dbReference>
<comment type="caution">
    <text evidence="2">The sequence shown here is derived from an EMBL/GenBank/DDBJ whole genome shotgun (WGS) entry which is preliminary data.</text>
</comment>
<protein>
    <submittedName>
        <fullName evidence="2">Uncharacterized protein</fullName>
    </submittedName>
</protein>
<reference evidence="2 3" key="1">
    <citation type="submission" date="2019-11" db="EMBL/GenBank/DDBJ databases">
        <title>Whole genome sequence of Oryza granulata.</title>
        <authorList>
            <person name="Li W."/>
        </authorList>
    </citation>
    <scope>NUCLEOTIDE SEQUENCE [LARGE SCALE GENOMIC DNA]</scope>
    <source>
        <strain evidence="3">cv. Menghai</strain>
        <tissue evidence="2">Leaf</tissue>
    </source>
</reference>
<dbReference type="AlphaFoldDB" id="A0A6G1DT69"/>
<keyword evidence="3" id="KW-1185">Reference proteome</keyword>
<evidence type="ECO:0000313" key="3">
    <source>
        <dbReference type="Proteomes" id="UP000479710"/>
    </source>
</evidence>
<sequence>MFRYQKGGDVEAGTSGTPSSAAGARELYSGMTEPPEMRWALIRKIYIILSMQQLLTAAVVVKVLELAGNAARTHTHARPPPLASL</sequence>
<name>A0A6G1DT69_9ORYZ</name>
<proteinExistence type="predicted"/>
<evidence type="ECO:0000313" key="2">
    <source>
        <dbReference type="EMBL" id="KAF0916035.1"/>
    </source>
</evidence>
<gene>
    <name evidence="2" type="ORF">E2562_000664</name>
</gene>
<dbReference type="Proteomes" id="UP000479710">
    <property type="component" value="Unassembled WGS sequence"/>
</dbReference>